<proteinExistence type="predicted"/>
<dbReference type="CDD" id="cd00130">
    <property type="entry name" value="PAS"/>
    <property type="match status" value="1"/>
</dbReference>
<keyword evidence="3 6" id="KW-0597">Phosphoprotein</keyword>
<feature type="modified residue" description="4-aspartylphosphate" evidence="6">
    <location>
        <position position="69"/>
    </location>
</feature>
<feature type="coiled-coil region" evidence="7">
    <location>
        <begin position="366"/>
        <end position="400"/>
    </location>
</feature>
<comment type="catalytic activity">
    <reaction evidence="1">
        <text>ATP + protein L-histidine = ADP + protein N-phospho-L-histidine.</text>
        <dbReference type="EC" id="2.7.13.3"/>
    </reaction>
</comment>
<dbReference type="SUPFAM" id="SSF47384">
    <property type="entry name" value="Homodimeric domain of signal transducing histidine kinase"/>
    <property type="match status" value="1"/>
</dbReference>
<dbReference type="InterPro" id="IPR000700">
    <property type="entry name" value="PAS-assoc_C"/>
</dbReference>
<dbReference type="SMART" id="SM00388">
    <property type="entry name" value="HisKA"/>
    <property type="match status" value="1"/>
</dbReference>
<dbReference type="PROSITE" id="PS50113">
    <property type="entry name" value="PAC"/>
    <property type="match status" value="1"/>
</dbReference>
<dbReference type="Proteomes" id="UP000885672">
    <property type="component" value="Unassembled WGS sequence"/>
</dbReference>
<dbReference type="CDD" id="cd16922">
    <property type="entry name" value="HATPase_EvgS-ArcB-TorS-like"/>
    <property type="match status" value="1"/>
</dbReference>
<dbReference type="GO" id="GO:0005886">
    <property type="term" value="C:plasma membrane"/>
    <property type="evidence" value="ECO:0007669"/>
    <property type="project" value="TreeGrafter"/>
</dbReference>
<reference evidence="12" key="1">
    <citation type="journal article" date="2020" name="mSystems">
        <title>Genome- and Community-Level Interaction Insights into Carbon Utilization and Element Cycling Functions of Hydrothermarchaeota in Hydrothermal Sediment.</title>
        <authorList>
            <person name="Zhou Z."/>
            <person name="Liu Y."/>
            <person name="Xu W."/>
            <person name="Pan J."/>
            <person name="Luo Z.H."/>
            <person name="Li M."/>
        </authorList>
    </citation>
    <scope>NUCLEOTIDE SEQUENCE [LARGE SCALE GENOMIC DNA]</scope>
    <source>
        <strain evidence="12">SpSt-1182</strain>
    </source>
</reference>
<dbReference type="PROSITE" id="PS50110">
    <property type="entry name" value="RESPONSE_REGULATORY"/>
    <property type="match status" value="1"/>
</dbReference>
<dbReference type="GO" id="GO:0009927">
    <property type="term" value="F:histidine phosphotransfer kinase activity"/>
    <property type="evidence" value="ECO:0007669"/>
    <property type="project" value="TreeGrafter"/>
</dbReference>
<dbReference type="GO" id="GO:0000155">
    <property type="term" value="F:phosphorelay sensor kinase activity"/>
    <property type="evidence" value="ECO:0007669"/>
    <property type="project" value="InterPro"/>
</dbReference>
<dbReference type="PRINTS" id="PR00344">
    <property type="entry name" value="BCTRLSENSOR"/>
</dbReference>
<organism evidence="12">
    <name type="scientific">candidate division WOR-3 bacterium</name>
    <dbReference type="NCBI Taxonomy" id="2052148"/>
    <lineage>
        <taxon>Bacteria</taxon>
        <taxon>Bacteria division WOR-3</taxon>
    </lineage>
</organism>
<dbReference type="SUPFAM" id="SSF52172">
    <property type="entry name" value="CheY-like"/>
    <property type="match status" value="1"/>
</dbReference>
<dbReference type="PROSITE" id="PS50109">
    <property type="entry name" value="HIS_KIN"/>
    <property type="match status" value="1"/>
</dbReference>
<evidence type="ECO:0000313" key="12">
    <source>
        <dbReference type="EMBL" id="HDR00049.1"/>
    </source>
</evidence>
<evidence type="ECO:0000256" key="7">
    <source>
        <dbReference type="SAM" id="Coils"/>
    </source>
</evidence>
<dbReference type="Pfam" id="PF00512">
    <property type="entry name" value="HisKA"/>
    <property type="match status" value="1"/>
</dbReference>
<dbReference type="InterPro" id="IPR003594">
    <property type="entry name" value="HATPase_dom"/>
</dbReference>
<keyword evidence="4" id="KW-0808">Transferase</keyword>
<dbReference type="InterPro" id="IPR000014">
    <property type="entry name" value="PAS"/>
</dbReference>
<dbReference type="InterPro" id="IPR035965">
    <property type="entry name" value="PAS-like_dom_sf"/>
</dbReference>
<dbReference type="EMBL" id="DSBX01000267">
    <property type="protein sequence ID" value="HDR00049.1"/>
    <property type="molecule type" value="Genomic_DNA"/>
</dbReference>
<dbReference type="SMART" id="SM00091">
    <property type="entry name" value="PAS"/>
    <property type="match status" value="1"/>
</dbReference>
<dbReference type="Gene3D" id="1.10.287.130">
    <property type="match status" value="1"/>
</dbReference>
<dbReference type="InterPro" id="IPR013656">
    <property type="entry name" value="PAS_4"/>
</dbReference>
<comment type="caution">
    <text evidence="12">The sequence shown here is derived from an EMBL/GenBank/DDBJ whole genome shotgun (WGS) entry which is preliminary data.</text>
</comment>
<protein>
    <recommendedName>
        <fullName evidence="2">histidine kinase</fullName>
        <ecNumber evidence="2">2.7.13.3</ecNumber>
    </recommendedName>
</protein>
<evidence type="ECO:0000256" key="4">
    <source>
        <dbReference type="ARBA" id="ARBA00022679"/>
    </source>
</evidence>
<feature type="domain" description="Histidine kinase" evidence="8">
    <location>
        <begin position="421"/>
        <end position="638"/>
    </location>
</feature>
<dbReference type="SUPFAM" id="SSF55785">
    <property type="entry name" value="PYP-like sensor domain (PAS domain)"/>
    <property type="match status" value="1"/>
</dbReference>
<dbReference type="InterPro" id="IPR036097">
    <property type="entry name" value="HisK_dim/P_sf"/>
</dbReference>
<dbReference type="PANTHER" id="PTHR43047:SF72">
    <property type="entry name" value="OSMOSENSING HISTIDINE PROTEIN KINASE SLN1"/>
    <property type="match status" value="1"/>
</dbReference>
<dbReference type="InterPro" id="IPR004358">
    <property type="entry name" value="Sig_transdc_His_kin-like_C"/>
</dbReference>
<dbReference type="EC" id="2.7.13.3" evidence="2"/>
<evidence type="ECO:0000256" key="1">
    <source>
        <dbReference type="ARBA" id="ARBA00000085"/>
    </source>
</evidence>
<dbReference type="SUPFAM" id="SSF55874">
    <property type="entry name" value="ATPase domain of HSP90 chaperone/DNA topoisomerase II/histidine kinase"/>
    <property type="match status" value="1"/>
</dbReference>
<dbReference type="InterPro" id="IPR005467">
    <property type="entry name" value="His_kinase_dom"/>
</dbReference>
<dbReference type="Pfam" id="PF00072">
    <property type="entry name" value="Response_reg"/>
    <property type="match status" value="1"/>
</dbReference>
<evidence type="ECO:0000259" key="10">
    <source>
        <dbReference type="PROSITE" id="PS50112"/>
    </source>
</evidence>
<dbReference type="PROSITE" id="PS50112">
    <property type="entry name" value="PAS"/>
    <property type="match status" value="1"/>
</dbReference>
<dbReference type="SMART" id="SM00448">
    <property type="entry name" value="REC"/>
    <property type="match status" value="1"/>
</dbReference>
<dbReference type="NCBIfam" id="TIGR00229">
    <property type="entry name" value="sensory_box"/>
    <property type="match status" value="1"/>
</dbReference>
<keyword evidence="7" id="KW-0175">Coiled coil</keyword>
<dbReference type="Pfam" id="PF08448">
    <property type="entry name" value="PAS_4"/>
    <property type="match status" value="1"/>
</dbReference>
<dbReference type="Gene3D" id="3.30.565.10">
    <property type="entry name" value="Histidine kinase-like ATPase, C-terminal domain"/>
    <property type="match status" value="1"/>
</dbReference>
<evidence type="ECO:0000256" key="6">
    <source>
        <dbReference type="PROSITE-ProRule" id="PRU00169"/>
    </source>
</evidence>
<name>A0A7V0T6X9_UNCW3</name>
<keyword evidence="5" id="KW-0418">Kinase</keyword>
<feature type="domain" description="Response regulatory" evidence="9">
    <location>
        <begin position="20"/>
        <end position="134"/>
    </location>
</feature>
<dbReference type="InterPro" id="IPR003661">
    <property type="entry name" value="HisK_dim/P_dom"/>
</dbReference>
<sequence>MLKEAPAGTWTGTNPRAGPLILLVDDNTAFIETLADRFEARGYRVITARDAIHAREAVRGHTVEVAVLDLTLPDTNGLELLSTIRARSPTTEVIILTGHGSVATAVKAMSRGAFSYVEKPCPFERLYVLVVRALARRSAKMEAAGPNDTLPWLAYEPASGHVTTSGPALGRLLADHLDRFSRLLPDPAERSRHLSALRLTGHAVSDVMRPDGRRLRVCSYGDESGARAIVLDVTAEHRHHAESDRLRRHFETLFENLPAGVAIINSDYVVTRANQAFARCYDLSPVEAIGRRCHDIIHGRATPCHSHGEVCPIKNSLATGATVRVLHRHRHADGVIRDIEATVAPLCDDSGTVVSFITILADFTAVKRTQAESEEKSRRLEELNRRLREQQEHQGRLAAELTRRNRELVQANTAKDEFLSTVSHELRTPLTAICESINLVADGTLGAVAERQARFLGLALGNTRRLGDTINNLLDASRLKAGRVECRPAPLDLAELTANVAAGFSAAARNKGIGIACHRAAESVPVFADPCQVRRAICNLVGNAVKFTDRGSVTLACRLRKDEALISVTDTGVGIPAEEQVKIFERFSQGREGRARPHGTGLGLPLARRLIELNGGRLWFESTEGTGSSFHLALPLDSPASRLAWLLGQRPPAPGRSWLLLIRADPGTGLSARLDDACRLAAEPRRTQDTPVTAVPGCHLTGSVSPVATQAVPLSPTLALLLTGNEEAACAACRRVREGIGGDDSTRPGLRLVPLSAGTDVADLLAALKEAPNA</sequence>
<dbReference type="Gene3D" id="3.30.450.20">
    <property type="entry name" value="PAS domain"/>
    <property type="match status" value="1"/>
</dbReference>
<dbReference type="CDD" id="cd00082">
    <property type="entry name" value="HisKA"/>
    <property type="match status" value="1"/>
</dbReference>
<dbReference type="InterPro" id="IPR001789">
    <property type="entry name" value="Sig_transdc_resp-reg_receiver"/>
</dbReference>
<dbReference type="FunFam" id="3.30.565.10:FF:000006">
    <property type="entry name" value="Sensor histidine kinase WalK"/>
    <property type="match status" value="1"/>
</dbReference>
<dbReference type="Gene3D" id="3.40.50.2300">
    <property type="match status" value="1"/>
</dbReference>
<gene>
    <name evidence="12" type="ORF">ENN51_07195</name>
</gene>
<evidence type="ECO:0000259" key="11">
    <source>
        <dbReference type="PROSITE" id="PS50113"/>
    </source>
</evidence>
<dbReference type="PANTHER" id="PTHR43047">
    <property type="entry name" value="TWO-COMPONENT HISTIDINE PROTEIN KINASE"/>
    <property type="match status" value="1"/>
</dbReference>
<evidence type="ECO:0000259" key="9">
    <source>
        <dbReference type="PROSITE" id="PS50110"/>
    </source>
</evidence>
<dbReference type="Pfam" id="PF02518">
    <property type="entry name" value="HATPase_c"/>
    <property type="match status" value="1"/>
</dbReference>
<feature type="domain" description="PAC" evidence="11">
    <location>
        <begin position="319"/>
        <end position="375"/>
    </location>
</feature>
<accession>A0A7V0T6X9</accession>
<evidence type="ECO:0000259" key="8">
    <source>
        <dbReference type="PROSITE" id="PS50109"/>
    </source>
</evidence>
<evidence type="ECO:0000256" key="5">
    <source>
        <dbReference type="ARBA" id="ARBA00022777"/>
    </source>
</evidence>
<dbReference type="AlphaFoldDB" id="A0A7V0T6X9"/>
<dbReference type="InterPro" id="IPR036890">
    <property type="entry name" value="HATPase_C_sf"/>
</dbReference>
<evidence type="ECO:0000256" key="2">
    <source>
        <dbReference type="ARBA" id="ARBA00012438"/>
    </source>
</evidence>
<dbReference type="SMART" id="SM00387">
    <property type="entry name" value="HATPase_c"/>
    <property type="match status" value="1"/>
</dbReference>
<evidence type="ECO:0000256" key="3">
    <source>
        <dbReference type="ARBA" id="ARBA00022553"/>
    </source>
</evidence>
<feature type="domain" description="PAS" evidence="10">
    <location>
        <begin position="246"/>
        <end position="298"/>
    </location>
</feature>
<dbReference type="InterPro" id="IPR011006">
    <property type="entry name" value="CheY-like_superfamily"/>
</dbReference>